<evidence type="ECO:0000259" key="12">
    <source>
        <dbReference type="Pfam" id="PF26002"/>
    </source>
</evidence>
<evidence type="ECO:0000256" key="11">
    <source>
        <dbReference type="SAM" id="MobiDB-lite"/>
    </source>
</evidence>
<feature type="coiled-coil region" evidence="10">
    <location>
        <begin position="159"/>
        <end position="193"/>
    </location>
</feature>
<dbReference type="InterPro" id="IPR010129">
    <property type="entry name" value="T1SS_HlyD"/>
</dbReference>
<dbReference type="AlphaFoldDB" id="A0A6C2CSX2"/>
<dbReference type="InterPro" id="IPR058982">
    <property type="entry name" value="Beta-barrel_AprE"/>
</dbReference>
<dbReference type="PANTHER" id="PTHR30386:SF27">
    <property type="entry name" value="MEMBRANE FUSION PROTEIN (MFP) FAMILY PROTEIN"/>
    <property type="match status" value="1"/>
</dbReference>
<name>A0A6C2CSX2_9RHOO</name>
<dbReference type="Pfam" id="PF26002">
    <property type="entry name" value="Beta-barrel_AprE"/>
    <property type="match status" value="1"/>
</dbReference>
<evidence type="ECO:0000256" key="2">
    <source>
        <dbReference type="ARBA" id="ARBA00009477"/>
    </source>
</evidence>
<evidence type="ECO:0000256" key="8">
    <source>
        <dbReference type="ARBA" id="ARBA00023136"/>
    </source>
</evidence>
<feature type="compositionally biased region" description="Basic and acidic residues" evidence="11">
    <location>
        <begin position="381"/>
        <end position="393"/>
    </location>
</feature>
<dbReference type="InterPro" id="IPR050739">
    <property type="entry name" value="MFP"/>
</dbReference>
<feature type="domain" description="AprE-like beta-barrel" evidence="12">
    <location>
        <begin position="331"/>
        <end position="429"/>
    </location>
</feature>
<evidence type="ECO:0000256" key="3">
    <source>
        <dbReference type="ARBA" id="ARBA00022448"/>
    </source>
</evidence>
<keyword evidence="14" id="KW-1185">Reference proteome</keyword>
<dbReference type="EMBL" id="SDKK01000010">
    <property type="protein sequence ID" value="TYC56532.1"/>
    <property type="molecule type" value="Genomic_DNA"/>
</dbReference>
<organism evidence="13 14">
    <name type="scientific">Zoogloea oleivorans</name>
    <dbReference type="NCBI Taxonomy" id="1552750"/>
    <lineage>
        <taxon>Bacteria</taxon>
        <taxon>Pseudomonadati</taxon>
        <taxon>Pseudomonadota</taxon>
        <taxon>Betaproteobacteria</taxon>
        <taxon>Rhodocyclales</taxon>
        <taxon>Zoogloeaceae</taxon>
        <taxon>Zoogloea</taxon>
    </lineage>
</organism>
<comment type="similarity">
    <text evidence="2 9">Belongs to the membrane fusion protein (MFP) (TC 8.A.1) family.</text>
</comment>
<evidence type="ECO:0000256" key="1">
    <source>
        <dbReference type="ARBA" id="ARBA00004377"/>
    </source>
</evidence>
<dbReference type="GO" id="GO:0015031">
    <property type="term" value="P:protein transport"/>
    <property type="evidence" value="ECO:0007669"/>
    <property type="project" value="InterPro"/>
</dbReference>
<dbReference type="PRINTS" id="PR01490">
    <property type="entry name" value="RTXTOXIND"/>
</dbReference>
<keyword evidence="5 9" id="KW-0997">Cell inner membrane</keyword>
<sequence length="453" mass="50270">MNTASIKPLSRDALDFAPGLLSIQESPPARLPRLVLYTVVVLFAVLLVWAVFGRLDIVASAEGRLIPLTYVKIVQPADAGIVQEILVHDGQSVRRGEVVVRMDAVPTESDARAIRNEFDLVRLQLRRIDAELAGRPVRAEIGDPPGLFTQVVQQHIAHRQSYLDTLAQEQAALDKARHELQAAEEIQRKLQDTVPSYRKSADAYARLGKDGFLSPIAVEEKQRDRIEKERDLRAQEATVASLQSMISASARKTAQITSGYHSELQRDRVELESRLQKLRAELEKNEHKSGLLVLRAPESGIVKDLAVHAPGAVVSPGTVLMSLVPENEPLQAEVLIRNEDIGFVHPGQRVKVKLSAYPFQKYGMLDGTVLQVGPDAGEGATSERRPGDPADPRSLRYKAIVHLDTQHLDTDGRQMRLSAGMQLVTEIHQGDRTVMEYLLSPVRKAWQEAGRER</sequence>
<feature type="coiled-coil region" evidence="10">
    <location>
        <begin position="218"/>
        <end position="288"/>
    </location>
</feature>
<accession>A0A6C2CSX2</accession>
<dbReference type="NCBIfam" id="TIGR01843">
    <property type="entry name" value="type_I_hlyD"/>
    <property type="match status" value="1"/>
</dbReference>
<evidence type="ECO:0000256" key="6">
    <source>
        <dbReference type="ARBA" id="ARBA00022692"/>
    </source>
</evidence>
<keyword evidence="6 9" id="KW-0812">Transmembrane</keyword>
<dbReference type="Proteomes" id="UP000389128">
    <property type="component" value="Unassembled WGS sequence"/>
</dbReference>
<evidence type="ECO:0000256" key="9">
    <source>
        <dbReference type="RuleBase" id="RU365093"/>
    </source>
</evidence>
<feature type="transmembrane region" description="Helical" evidence="9">
    <location>
        <begin position="34"/>
        <end position="52"/>
    </location>
</feature>
<protein>
    <recommendedName>
        <fullName evidence="9">Membrane fusion protein (MFP) family protein</fullName>
    </recommendedName>
</protein>
<keyword evidence="3 9" id="KW-0813">Transport</keyword>
<evidence type="ECO:0000256" key="7">
    <source>
        <dbReference type="ARBA" id="ARBA00022989"/>
    </source>
</evidence>
<proteinExistence type="inferred from homology"/>
<evidence type="ECO:0000313" key="13">
    <source>
        <dbReference type="EMBL" id="TYC56532.1"/>
    </source>
</evidence>
<keyword evidence="4 9" id="KW-1003">Cell membrane</keyword>
<dbReference type="GO" id="GO:0005886">
    <property type="term" value="C:plasma membrane"/>
    <property type="evidence" value="ECO:0007669"/>
    <property type="project" value="UniProtKB-SubCell"/>
</dbReference>
<dbReference type="PANTHER" id="PTHR30386">
    <property type="entry name" value="MEMBRANE FUSION SUBUNIT OF EMRAB-TOLC MULTIDRUG EFFLUX PUMP"/>
    <property type="match status" value="1"/>
</dbReference>
<evidence type="ECO:0000313" key="14">
    <source>
        <dbReference type="Proteomes" id="UP000389128"/>
    </source>
</evidence>
<keyword evidence="8 9" id="KW-0472">Membrane</keyword>
<evidence type="ECO:0000256" key="4">
    <source>
        <dbReference type="ARBA" id="ARBA00022475"/>
    </source>
</evidence>
<evidence type="ECO:0000256" key="5">
    <source>
        <dbReference type="ARBA" id="ARBA00022519"/>
    </source>
</evidence>
<comment type="subcellular location">
    <subcellularLocation>
        <location evidence="1 9">Cell inner membrane</location>
        <topology evidence="1 9">Single-pass membrane protein</topology>
    </subcellularLocation>
</comment>
<evidence type="ECO:0000256" key="10">
    <source>
        <dbReference type="SAM" id="Coils"/>
    </source>
</evidence>
<dbReference type="OrthoDB" id="9775513at2"/>
<gene>
    <name evidence="13" type="ORF">ETQ85_11795</name>
</gene>
<keyword evidence="10" id="KW-0175">Coiled coil</keyword>
<keyword evidence="7 9" id="KW-1133">Transmembrane helix</keyword>
<reference evidence="13 14" key="1">
    <citation type="submission" date="2019-01" db="EMBL/GenBank/DDBJ databases">
        <title>Zoogloea oleivorans genome sequencing and assembly.</title>
        <authorList>
            <person name="Tancsics A."/>
            <person name="Farkas M."/>
            <person name="Kriszt B."/>
            <person name="Maroti G."/>
            <person name="Horvath B."/>
        </authorList>
    </citation>
    <scope>NUCLEOTIDE SEQUENCE [LARGE SCALE GENOMIC DNA]</scope>
    <source>
        <strain evidence="13 14">Buc</strain>
    </source>
</reference>
<comment type="caution">
    <text evidence="13">The sequence shown here is derived from an EMBL/GenBank/DDBJ whole genome shotgun (WGS) entry which is preliminary data.</text>
</comment>
<dbReference type="Gene3D" id="2.40.30.170">
    <property type="match status" value="1"/>
</dbReference>
<feature type="region of interest" description="Disordered" evidence="11">
    <location>
        <begin position="373"/>
        <end position="393"/>
    </location>
</feature>
<dbReference type="RefSeq" id="WP_148579270.1">
    <property type="nucleotide sequence ID" value="NZ_JAVEUW010000010.1"/>
</dbReference>